<dbReference type="AlphaFoldDB" id="A0A2N9G7Z0"/>
<feature type="domain" description="Reverse transcriptase zinc-binding" evidence="2">
    <location>
        <begin position="381"/>
        <end position="468"/>
    </location>
</feature>
<dbReference type="Pfam" id="PF13966">
    <property type="entry name" value="zf-RVT"/>
    <property type="match status" value="1"/>
</dbReference>
<dbReference type="InterPro" id="IPR002156">
    <property type="entry name" value="RNaseH_domain"/>
</dbReference>
<dbReference type="GO" id="GO:0004523">
    <property type="term" value="F:RNA-DNA hybrid ribonuclease activity"/>
    <property type="evidence" value="ECO:0007669"/>
    <property type="project" value="InterPro"/>
</dbReference>
<dbReference type="InterPro" id="IPR044730">
    <property type="entry name" value="RNase_H-like_dom_plant"/>
</dbReference>
<proteinExistence type="predicted"/>
<evidence type="ECO:0008006" key="4">
    <source>
        <dbReference type="Google" id="ProtNLM"/>
    </source>
</evidence>
<dbReference type="Gene3D" id="3.30.420.10">
    <property type="entry name" value="Ribonuclease H-like superfamily/Ribonuclease H"/>
    <property type="match status" value="1"/>
</dbReference>
<reference evidence="3" key="1">
    <citation type="submission" date="2018-02" db="EMBL/GenBank/DDBJ databases">
        <authorList>
            <person name="Cohen D.B."/>
            <person name="Kent A.D."/>
        </authorList>
    </citation>
    <scope>NUCLEOTIDE SEQUENCE</scope>
</reference>
<organism evidence="3">
    <name type="scientific">Fagus sylvatica</name>
    <name type="common">Beechnut</name>
    <dbReference type="NCBI Taxonomy" id="28930"/>
    <lineage>
        <taxon>Eukaryota</taxon>
        <taxon>Viridiplantae</taxon>
        <taxon>Streptophyta</taxon>
        <taxon>Embryophyta</taxon>
        <taxon>Tracheophyta</taxon>
        <taxon>Spermatophyta</taxon>
        <taxon>Magnoliopsida</taxon>
        <taxon>eudicotyledons</taxon>
        <taxon>Gunneridae</taxon>
        <taxon>Pentapetalae</taxon>
        <taxon>rosids</taxon>
        <taxon>fabids</taxon>
        <taxon>Fagales</taxon>
        <taxon>Fagaceae</taxon>
        <taxon>Fagus</taxon>
    </lineage>
</organism>
<protein>
    <recommendedName>
        <fullName evidence="4">RNase H type-1 domain-containing protein</fullName>
    </recommendedName>
</protein>
<dbReference type="InterPro" id="IPR026960">
    <property type="entry name" value="RVT-Znf"/>
</dbReference>
<accession>A0A2N9G7Z0</accession>
<dbReference type="PANTHER" id="PTHR33116:SF86">
    <property type="entry name" value="REVERSE TRANSCRIPTASE DOMAIN-CONTAINING PROTEIN"/>
    <property type="match status" value="1"/>
</dbReference>
<dbReference type="EMBL" id="OIVN01001591">
    <property type="protein sequence ID" value="SPC95682.1"/>
    <property type="molecule type" value="Genomic_DNA"/>
</dbReference>
<feature type="domain" description="RNase H type-1" evidence="1">
    <location>
        <begin position="545"/>
        <end position="667"/>
    </location>
</feature>
<dbReference type="InterPro" id="IPR036397">
    <property type="entry name" value="RNaseH_sf"/>
</dbReference>
<evidence type="ECO:0000313" key="3">
    <source>
        <dbReference type="EMBL" id="SPC95682.1"/>
    </source>
</evidence>
<evidence type="ECO:0000259" key="1">
    <source>
        <dbReference type="Pfam" id="PF13456"/>
    </source>
</evidence>
<gene>
    <name evidence="3" type="ORF">FSB_LOCUS23564</name>
</gene>
<dbReference type="PANTHER" id="PTHR33116">
    <property type="entry name" value="REVERSE TRANSCRIPTASE ZINC-BINDING DOMAIN-CONTAINING PROTEIN-RELATED-RELATED"/>
    <property type="match status" value="1"/>
</dbReference>
<name>A0A2N9G7Z0_FAGSY</name>
<sequence>MSEELTLLGGDWGSINVFVFRLLERHLYQSSNPTWPADLEGLIQPCIEELENERLSRVPSVEEIKGTVWEMNPWKAPGPDGMPGVFYQTYWEVGIKVAKLALAITHMLFADDLVLLNSIKSKEVECLAECVSKYCSWSGQAVNLAKSGMFASRTVHRVVLNKITEDWGYKKISLDAKYLGSPLFLTRRKSKDFEFLAERLEAKISSWSSKYLSWAGCATMIRSVVQMIRVYTMSTFKIPTRICDRMDATIKRFWWKNGSNTRRFTAWKNWKFLCQPRHCGGMGFRKFKEMNVALLTKMAWLVASNNEKLCVKVLKAKYARNIGAIRVRTKHKCMDGAMGSGSYKLRNFFDAKSIKLIKRIPIPVYATDDRVIWAAEKNGKFTTKSAYWLENSYKFNHHNSAFWKKLWKSKLHEKFKVLLWRVAIGALPLNIRCALEGCEDEKMCSLCGIQEESEVHLFKDCHVAKMAWFGTKLCIRLEKFQINSRLDLARNETIFNKKDLILNTLPNHIEKVFAFYYKDSRLDSNMDIQCPQVWKAPQAQGIKMNVDAAWKDGKASLAVIARDHHGECVKVWVLNVVTVSAEAAEAMAVRKAVLKVLEEKYYLVVIEGDAKFVMDSLSNSSHRGSWEAAKIIEDILQLVKVLQGTSLIFQWTRRNSNVVAHLLAKWAFCSRLQWSSNEQGLFQERLRKLLRVRRPTFKSVVCPLFCCFV</sequence>
<dbReference type="SUPFAM" id="SSF53098">
    <property type="entry name" value="Ribonuclease H-like"/>
    <property type="match status" value="1"/>
</dbReference>
<evidence type="ECO:0000259" key="2">
    <source>
        <dbReference type="Pfam" id="PF13966"/>
    </source>
</evidence>
<dbReference type="GO" id="GO:0003676">
    <property type="term" value="F:nucleic acid binding"/>
    <property type="evidence" value="ECO:0007669"/>
    <property type="project" value="InterPro"/>
</dbReference>
<dbReference type="Pfam" id="PF13456">
    <property type="entry name" value="RVT_3"/>
    <property type="match status" value="1"/>
</dbReference>
<dbReference type="CDD" id="cd06222">
    <property type="entry name" value="RNase_H_like"/>
    <property type="match status" value="1"/>
</dbReference>
<dbReference type="InterPro" id="IPR012337">
    <property type="entry name" value="RNaseH-like_sf"/>
</dbReference>